<dbReference type="InterPro" id="IPR051681">
    <property type="entry name" value="Ser/Thr_Kinases-Pseudokinases"/>
</dbReference>
<accession>A0AAD3E3E4</accession>
<evidence type="ECO:0000313" key="8">
    <source>
        <dbReference type="EMBL" id="GFR52708.1"/>
    </source>
</evidence>
<evidence type="ECO:0000256" key="3">
    <source>
        <dbReference type="ARBA" id="ARBA00022777"/>
    </source>
</evidence>
<feature type="compositionally biased region" description="Low complexity" evidence="6">
    <location>
        <begin position="604"/>
        <end position="617"/>
    </location>
</feature>
<dbReference type="GO" id="GO:0005524">
    <property type="term" value="F:ATP binding"/>
    <property type="evidence" value="ECO:0007669"/>
    <property type="project" value="UniProtKB-UniRule"/>
</dbReference>
<dbReference type="Pfam" id="PF00069">
    <property type="entry name" value="Pkinase"/>
    <property type="match status" value="1"/>
</dbReference>
<reference evidence="8 9" key="1">
    <citation type="journal article" date="2021" name="Sci. Rep.">
        <title>Genome sequencing of the multicellular alga Astrephomene provides insights into convergent evolution of germ-soma differentiation.</title>
        <authorList>
            <person name="Yamashita S."/>
            <person name="Yamamoto K."/>
            <person name="Matsuzaki R."/>
            <person name="Suzuki S."/>
            <person name="Yamaguchi H."/>
            <person name="Hirooka S."/>
            <person name="Minakuchi Y."/>
            <person name="Miyagishima S."/>
            <person name="Kawachi M."/>
            <person name="Toyoda A."/>
            <person name="Nozaki H."/>
        </authorList>
    </citation>
    <scope>NUCLEOTIDE SEQUENCE [LARGE SCALE GENOMIC DNA]</scope>
    <source>
        <strain evidence="8 9">NIES-4017</strain>
    </source>
</reference>
<dbReference type="InterPro" id="IPR017441">
    <property type="entry name" value="Protein_kinase_ATP_BS"/>
</dbReference>
<dbReference type="InterPro" id="IPR011009">
    <property type="entry name" value="Kinase-like_dom_sf"/>
</dbReference>
<evidence type="ECO:0000259" key="7">
    <source>
        <dbReference type="PROSITE" id="PS50011"/>
    </source>
</evidence>
<dbReference type="PANTHER" id="PTHR44329">
    <property type="entry name" value="SERINE/THREONINE-PROTEIN KINASE TNNI3K-RELATED"/>
    <property type="match status" value="1"/>
</dbReference>
<proteinExistence type="predicted"/>
<organism evidence="8 9">
    <name type="scientific">Astrephomene gubernaculifera</name>
    <dbReference type="NCBI Taxonomy" id="47775"/>
    <lineage>
        <taxon>Eukaryota</taxon>
        <taxon>Viridiplantae</taxon>
        <taxon>Chlorophyta</taxon>
        <taxon>core chlorophytes</taxon>
        <taxon>Chlorophyceae</taxon>
        <taxon>CS clade</taxon>
        <taxon>Chlamydomonadales</taxon>
        <taxon>Astrephomenaceae</taxon>
        <taxon>Astrephomene</taxon>
    </lineage>
</organism>
<feature type="binding site" evidence="5">
    <location>
        <position position="796"/>
    </location>
    <ligand>
        <name>ATP</name>
        <dbReference type="ChEBI" id="CHEBI:30616"/>
    </ligand>
</feature>
<feature type="compositionally biased region" description="Low complexity" evidence="6">
    <location>
        <begin position="666"/>
        <end position="679"/>
    </location>
</feature>
<protein>
    <recommendedName>
        <fullName evidence="7">Protein kinase domain-containing protein</fullName>
    </recommendedName>
</protein>
<feature type="region of interest" description="Disordered" evidence="6">
    <location>
        <begin position="802"/>
        <end position="888"/>
    </location>
</feature>
<keyword evidence="1" id="KW-0808">Transferase</keyword>
<feature type="region of interest" description="Disordered" evidence="6">
    <location>
        <begin position="604"/>
        <end position="705"/>
    </location>
</feature>
<dbReference type="Gene3D" id="1.10.510.10">
    <property type="entry name" value="Transferase(Phosphotransferase) domain 1"/>
    <property type="match status" value="1"/>
</dbReference>
<dbReference type="InterPro" id="IPR000719">
    <property type="entry name" value="Prot_kinase_dom"/>
</dbReference>
<dbReference type="AlphaFoldDB" id="A0AAD3E3E4"/>
<dbReference type="PROSITE" id="PS00107">
    <property type="entry name" value="PROTEIN_KINASE_ATP"/>
    <property type="match status" value="1"/>
</dbReference>
<comment type="caution">
    <text evidence="8">The sequence shown here is derived from an EMBL/GenBank/DDBJ whole genome shotgun (WGS) entry which is preliminary data.</text>
</comment>
<dbReference type="GO" id="GO:0004674">
    <property type="term" value="F:protein serine/threonine kinase activity"/>
    <property type="evidence" value="ECO:0007669"/>
    <property type="project" value="TreeGrafter"/>
</dbReference>
<dbReference type="PANTHER" id="PTHR44329:SF214">
    <property type="entry name" value="PROTEIN KINASE DOMAIN-CONTAINING PROTEIN"/>
    <property type="match status" value="1"/>
</dbReference>
<keyword evidence="4 5" id="KW-0067">ATP-binding</keyword>
<feature type="compositionally biased region" description="Low complexity" evidence="6">
    <location>
        <begin position="820"/>
        <end position="836"/>
    </location>
</feature>
<evidence type="ECO:0000256" key="6">
    <source>
        <dbReference type="SAM" id="MobiDB-lite"/>
    </source>
</evidence>
<dbReference type="Proteomes" id="UP001054857">
    <property type="component" value="Unassembled WGS sequence"/>
</dbReference>
<dbReference type="SMART" id="SM00220">
    <property type="entry name" value="S_TKc"/>
    <property type="match status" value="1"/>
</dbReference>
<sequence length="1178" mass="122248">MVFSCCFGGGGGGVSSNVRQQSYGPSPDKVIAVANAKVQEFTDLQGGTSTTEGTKVHDGKTTSFNAVTPLDSNAACQQLNVLNTSLAGLCGSWYERISSAASRLTSVSGAALCSISILDAAHDRFTVVHVNGEDITCSVITPPGSHLPALQVVAPPEDLAQPEQLNGGTGLRYNSMQVLQLLQTPLLHSYTKPLRAARDKDQPPHDWQAIHDTHGLSEFCALPLTHNKSVVGAVTLGFRTSAGDGRQQPSSPAHAGAASPTVPIMACEEQSLQTLGLLLSVLLVSRDMHLAQEVAGILGSVYEARNIQQVVTTITGGAEQVLQLTTRVAVAANMAMLVAPASGSGSSLNSAGTATSSGRAIFFEERSGSSGSTVGTTGSRSMPCPPDGHGSNLGTSGQGQMPRSRMQRAHVEGGGSAASNSYQSSTANTVSPRAKGSASGAGAAMQHPRNASQDSTTAAAMNTSYGGLLWQEGLVQARAMGLRHTLLASLPVTGTIVNDCASYMQQAGCPKRDLYLLSSCQGGPPVSLVVAPAPLKEGETTQLILYVAVGTRLPMELLGELLAQAQLLAVHVLSPALQHKLLHGNLAEEWGLLLGKCSSGRKNGGAATSASANAAAGPEQEQSGANGANGAGIKDGKGETLGPGSGAGERAISQCGSIRASEENSGRQAQQTQGTSSGQMPVLPSSEGAGDMAPPQPYGDAGTVGGVRIVNEPPTALQPRVPVLSTAVGGAFAGDTRTHMGMLVSSFKDTINALQATRSEEAEELSVLKLGKVLGRGGSGLVFQGYLHLGLEVAVKLFENPDDTDPDALSNEDAPPQSINPNASGGSDAANASAGAKTEASKGETSPQNTAAPGEGQNDASAEGGAAGDGAKPNANGTGTKTAAQMAKRQRDLLRNALELGLTSSMSHPNIVQGYCHWVNVVLMQDASLNRCWLMGQAEYMALAPPGSPQPPLCSALVMEYCDMGSLIHALKRGTFMTVDSKPNMEFIYMCLLEIGLALRHLHTAKLAHCDLKPGNVLLRSSPRDPRGFVCKLGDFGYAAILKDGLIPGRPAVLPDEACGTLQYMAPELFVAGRPVDASIDIYAFGMLMWELTTGKTPYSETEYGSRALMKAVYHGKRPLFPEGTLPAYKNLAMCCWSGDANLRPNANVLVKLLRQQLESYKQQFGSSGSNSSLGIRV</sequence>
<keyword evidence="9" id="KW-1185">Reference proteome</keyword>
<feature type="domain" description="Protein kinase" evidence="7">
    <location>
        <begin position="768"/>
        <end position="1158"/>
    </location>
</feature>
<dbReference type="SUPFAM" id="SSF56112">
    <property type="entry name" value="Protein kinase-like (PK-like)"/>
    <property type="match status" value="1"/>
</dbReference>
<feature type="compositionally biased region" description="Polar residues" evidence="6">
    <location>
        <begin position="392"/>
        <end position="401"/>
    </location>
</feature>
<evidence type="ECO:0000313" key="9">
    <source>
        <dbReference type="Proteomes" id="UP001054857"/>
    </source>
</evidence>
<gene>
    <name evidence="8" type="ORF">Agub_g15337</name>
</gene>
<evidence type="ECO:0000256" key="2">
    <source>
        <dbReference type="ARBA" id="ARBA00022741"/>
    </source>
</evidence>
<feature type="region of interest" description="Disordered" evidence="6">
    <location>
        <begin position="366"/>
        <end position="457"/>
    </location>
</feature>
<feature type="compositionally biased region" description="Polar residues" evidence="6">
    <location>
        <begin position="417"/>
        <end position="431"/>
    </location>
</feature>
<dbReference type="PROSITE" id="PS00108">
    <property type="entry name" value="PROTEIN_KINASE_ST"/>
    <property type="match status" value="1"/>
</dbReference>
<evidence type="ECO:0000256" key="5">
    <source>
        <dbReference type="PROSITE-ProRule" id="PRU10141"/>
    </source>
</evidence>
<name>A0AAD3E3E4_9CHLO</name>
<dbReference type="InterPro" id="IPR008271">
    <property type="entry name" value="Ser/Thr_kinase_AS"/>
</dbReference>
<keyword evidence="2 5" id="KW-0547">Nucleotide-binding</keyword>
<feature type="compositionally biased region" description="Low complexity" evidence="6">
    <location>
        <begin position="368"/>
        <end position="381"/>
    </location>
</feature>
<dbReference type="EMBL" id="BMAR01000069">
    <property type="protein sequence ID" value="GFR52708.1"/>
    <property type="molecule type" value="Genomic_DNA"/>
</dbReference>
<feature type="compositionally biased region" description="Low complexity" evidence="6">
    <location>
        <begin position="434"/>
        <end position="444"/>
    </location>
</feature>
<dbReference type="PROSITE" id="PS50011">
    <property type="entry name" value="PROTEIN_KINASE_DOM"/>
    <property type="match status" value="1"/>
</dbReference>
<keyword evidence="3" id="KW-0418">Kinase</keyword>
<evidence type="ECO:0000256" key="4">
    <source>
        <dbReference type="ARBA" id="ARBA00022840"/>
    </source>
</evidence>
<evidence type="ECO:0000256" key="1">
    <source>
        <dbReference type="ARBA" id="ARBA00022679"/>
    </source>
</evidence>